<evidence type="ECO:0000256" key="1">
    <source>
        <dbReference type="ARBA" id="ARBA00022527"/>
    </source>
</evidence>
<dbReference type="PANTHER" id="PTHR24350">
    <property type="entry name" value="SERINE/THREONINE-PROTEIN KINASE IAL-RELATED"/>
    <property type="match status" value="1"/>
</dbReference>
<proteinExistence type="inferred from homology"/>
<dbReference type="InterPro" id="IPR017441">
    <property type="entry name" value="Protein_kinase_ATP_BS"/>
</dbReference>
<evidence type="ECO:0000256" key="2">
    <source>
        <dbReference type="ARBA" id="ARBA00022679"/>
    </source>
</evidence>
<keyword evidence="5 7" id="KW-0067">ATP-binding</keyword>
<dbReference type="InterPro" id="IPR030616">
    <property type="entry name" value="Aur-like"/>
</dbReference>
<dbReference type="InterPro" id="IPR008271">
    <property type="entry name" value="Ser/Thr_kinase_AS"/>
</dbReference>
<evidence type="ECO:0000256" key="5">
    <source>
        <dbReference type="ARBA" id="ARBA00022840"/>
    </source>
</evidence>
<evidence type="ECO:0000256" key="8">
    <source>
        <dbReference type="PIRSR" id="PIRSR630616-3"/>
    </source>
</evidence>
<dbReference type="PROSITE" id="PS50011">
    <property type="entry name" value="PROTEIN_KINASE_DOM"/>
    <property type="match status" value="1"/>
</dbReference>
<sequence length="407" mass="45411">MAAGKASDRIQVSRPEELEFQKCLGRGYFGEVWKAPLLQGAAKGRIFAVKKVRLSLVTENRLTDQLKREIQILYSLQHPRIVMLHFDFSDAKYMYLGMEFASGGSLFEKLNAAGKFSSEKAAHYFRETCDALDYLHHLPGKVIHRDIKPENILLDAENHVKLADFGWANLIQAEKRDTFCGTLDYLPPEMIMGTGHDESVDMWNMGVLLYELTTGQSPFGSNSKETTCRLILSVDLRFPAGLDADARDLIAGLCKKKPGERLAVRQALTHRFVTRFFQPADDPAGAGIGASKDAEEDAGLAGRPSVVARKLRKDSEQITVEKDELLKQLASIEDCLLRSTEELERTNGEIRESQGRRARLERSSSELTVACEGREQELAELRQKVKGSPRGGSKLMSGFTKLFKGSL</sequence>
<evidence type="ECO:0000256" key="6">
    <source>
        <dbReference type="PIRSR" id="PIRSR630616-1"/>
    </source>
</evidence>
<feature type="active site" description="Proton acceptor" evidence="6">
    <location>
        <position position="146"/>
    </location>
</feature>
<feature type="binding site" evidence="7">
    <location>
        <position position="164"/>
    </location>
    <ligand>
        <name>ATP</name>
        <dbReference type="ChEBI" id="CHEBI:30616"/>
    </ligand>
</feature>
<feature type="domain" description="Protein kinase" evidence="13">
    <location>
        <begin position="18"/>
        <end position="273"/>
    </location>
</feature>
<evidence type="ECO:0000256" key="10">
    <source>
        <dbReference type="RuleBase" id="RU000304"/>
    </source>
</evidence>
<evidence type="ECO:0000256" key="11">
    <source>
        <dbReference type="RuleBase" id="RU367134"/>
    </source>
</evidence>
<gene>
    <name evidence="14" type="ORF">PGLA1383_LOCUS25567</name>
</gene>
<keyword evidence="4 11" id="KW-0418">Kinase</keyword>
<dbReference type="InterPro" id="IPR000719">
    <property type="entry name" value="Prot_kinase_dom"/>
</dbReference>
<dbReference type="Pfam" id="PF00069">
    <property type="entry name" value="Pkinase"/>
    <property type="match status" value="1"/>
</dbReference>
<reference evidence="14" key="1">
    <citation type="submission" date="2021-02" db="EMBL/GenBank/DDBJ databases">
        <authorList>
            <person name="Dougan E. K."/>
            <person name="Rhodes N."/>
            <person name="Thang M."/>
            <person name="Chan C."/>
        </authorList>
    </citation>
    <scope>NUCLEOTIDE SEQUENCE</scope>
</reference>
<feature type="cross-link" description="Glycyl lysine isopeptide (Lys-Gly) (interchain with G-Cter in SUMO2)" evidence="8">
    <location>
        <position position="148"/>
    </location>
</feature>
<dbReference type="InterPro" id="IPR011009">
    <property type="entry name" value="Kinase-like_dom_sf"/>
</dbReference>
<dbReference type="GO" id="GO:0004674">
    <property type="term" value="F:protein serine/threonine kinase activity"/>
    <property type="evidence" value="ECO:0007669"/>
    <property type="project" value="UniProtKB-KW"/>
</dbReference>
<evidence type="ECO:0000256" key="12">
    <source>
        <dbReference type="SAM" id="Coils"/>
    </source>
</evidence>
<comment type="catalytic activity">
    <reaction evidence="11">
        <text>L-seryl-[protein] + ATP = O-phospho-L-seryl-[protein] + ADP + H(+)</text>
        <dbReference type="Rhea" id="RHEA:17989"/>
        <dbReference type="Rhea" id="RHEA-COMP:9863"/>
        <dbReference type="Rhea" id="RHEA-COMP:11604"/>
        <dbReference type="ChEBI" id="CHEBI:15378"/>
        <dbReference type="ChEBI" id="CHEBI:29999"/>
        <dbReference type="ChEBI" id="CHEBI:30616"/>
        <dbReference type="ChEBI" id="CHEBI:83421"/>
        <dbReference type="ChEBI" id="CHEBI:456216"/>
        <dbReference type="EC" id="2.7.11.1"/>
    </reaction>
</comment>
<dbReference type="PROSITE" id="PS00108">
    <property type="entry name" value="PROTEIN_KINASE_ST"/>
    <property type="match status" value="1"/>
</dbReference>
<dbReference type="GO" id="GO:0005524">
    <property type="term" value="F:ATP binding"/>
    <property type="evidence" value="ECO:0007669"/>
    <property type="project" value="UniProtKB-UniRule"/>
</dbReference>
<dbReference type="AlphaFoldDB" id="A0A813FB51"/>
<organism evidence="14 15">
    <name type="scientific">Polarella glacialis</name>
    <name type="common">Dinoflagellate</name>
    <dbReference type="NCBI Taxonomy" id="89957"/>
    <lineage>
        <taxon>Eukaryota</taxon>
        <taxon>Sar</taxon>
        <taxon>Alveolata</taxon>
        <taxon>Dinophyceae</taxon>
        <taxon>Suessiales</taxon>
        <taxon>Suessiaceae</taxon>
        <taxon>Polarella</taxon>
    </lineage>
</organism>
<dbReference type="SMART" id="SM00220">
    <property type="entry name" value="S_TKc"/>
    <property type="match status" value="1"/>
</dbReference>
<dbReference type="CDD" id="cd14007">
    <property type="entry name" value="STKc_Aurora"/>
    <property type="match status" value="1"/>
</dbReference>
<keyword evidence="3 7" id="KW-0547">Nucleotide-binding</keyword>
<comment type="catalytic activity">
    <reaction evidence="11">
        <text>L-threonyl-[protein] + ATP = O-phospho-L-threonyl-[protein] + ADP + H(+)</text>
        <dbReference type="Rhea" id="RHEA:46608"/>
        <dbReference type="Rhea" id="RHEA-COMP:11060"/>
        <dbReference type="Rhea" id="RHEA-COMP:11605"/>
        <dbReference type="ChEBI" id="CHEBI:15378"/>
        <dbReference type="ChEBI" id="CHEBI:30013"/>
        <dbReference type="ChEBI" id="CHEBI:30616"/>
        <dbReference type="ChEBI" id="CHEBI:61977"/>
        <dbReference type="ChEBI" id="CHEBI:456216"/>
        <dbReference type="EC" id="2.7.11.1"/>
    </reaction>
</comment>
<keyword evidence="2 11" id="KW-0808">Transferase</keyword>
<feature type="binding site" evidence="7">
    <location>
        <begin position="99"/>
        <end position="101"/>
    </location>
    <ligand>
        <name>ATP</name>
        <dbReference type="ChEBI" id="CHEBI:30616"/>
    </ligand>
</feature>
<dbReference type="OrthoDB" id="408668at2759"/>
<feature type="binding site" evidence="9">
    <location>
        <position position="51"/>
    </location>
    <ligand>
        <name>ATP</name>
        <dbReference type="ChEBI" id="CHEBI:30616"/>
    </ligand>
</feature>
<name>A0A813FB51_POLGL</name>
<dbReference type="SUPFAM" id="SSF56112">
    <property type="entry name" value="Protein kinase-like (PK-like)"/>
    <property type="match status" value="1"/>
</dbReference>
<dbReference type="Gene3D" id="1.10.510.10">
    <property type="entry name" value="Transferase(Phosphotransferase) domain 1"/>
    <property type="match status" value="1"/>
</dbReference>
<dbReference type="Proteomes" id="UP000654075">
    <property type="component" value="Unassembled WGS sequence"/>
</dbReference>
<accession>A0A813FB51</accession>
<evidence type="ECO:0000313" key="15">
    <source>
        <dbReference type="Proteomes" id="UP000654075"/>
    </source>
</evidence>
<evidence type="ECO:0000256" key="3">
    <source>
        <dbReference type="ARBA" id="ARBA00022741"/>
    </source>
</evidence>
<feature type="coiled-coil region" evidence="12">
    <location>
        <begin position="308"/>
        <end position="363"/>
    </location>
</feature>
<evidence type="ECO:0000256" key="4">
    <source>
        <dbReference type="ARBA" id="ARBA00022777"/>
    </source>
</evidence>
<feature type="binding site" evidence="7">
    <location>
        <begin position="150"/>
        <end position="151"/>
    </location>
    <ligand>
        <name>ATP</name>
        <dbReference type="ChEBI" id="CHEBI:30616"/>
    </ligand>
</feature>
<evidence type="ECO:0000256" key="9">
    <source>
        <dbReference type="PROSITE-ProRule" id="PRU10141"/>
    </source>
</evidence>
<evidence type="ECO:0000313" key="14">
    <source>
        <dbReference type="EMBL" id="CAE8607652.1"/>
    </source>
</evidence>
<keyword evidence="15" id="KW-1185">Reference proteome</keyword>
<comment type="similarity">
    <text evidence="11">Belongs to the protein kinase superfamily. Ser/Thr protein kinase family. Aurora subfamily.</text>
</comment>
<evidence type="ECO:0000256" key="7">
    <source>
        <dbReference type="PIRSR" id="PIRSR630616-2"/>
    </source>
</evidence>
<feature type="binding site" evidence="7">
    <location>
        <position position="50"/>
    </location>
    <ligand>
        <name>ATP</name>
        <dbReference type="ChEBI" id="CHEBI:30616"/>
    </ligand>
</feature>
<dbReference type="EC" id="2.7.11.1" evidence="11"/>
<dbReference type="PROSITE" id="PS00107">
    <property type="entry name" value="PROTEIN_KINASE_ATP"/>
    <property type="match status" value="1"/>
</dbReference>
<keyword evidence="12" id="KW-0175">Coiled coil</keyword>
<comment type="caution">
    <text evidence="14">The sequence shown here is derived from an EMBL/GenBank/DDBJ whole genome shotgun (WGS) entry which is preliminary data.</text>
</comment>
<dbReference type="EMBL" id="CAJNNV010021926">
    <property type="protein sequence ID" value="CAE8607652.1"/>
    <property type="molecule type" value="Genomic_DNA"/>
</dbReference>
<evidence type="ECO:0000259" key="13">
    <source>
        <dbReference type="PROSITE" id="PS50011"/>
    </source>
</evidence>
<protein>
    <recommendedName>
        <fullName evidence="11">Aurora kinase</fullName>
        <ecNumber evidence="11">2.7.11.1</ecNumber>
    </recommendedName>
</protein>
<keyword evidence="1 10" id="KW-0723">Serine/threonine-protein kinase</keyword>